<dbReference type="AlphaFoldDB" id="A0A8T0GD80"/>
<keyword evidence="2" id="KW-1185">Reference proteome</keyword>
<gene>
    <name evidence="1" type="ORF">KC19_12G149700</name>
</gene>
<reference evidence="1" key="1">
    <citation type="submission" date="2020-06" db="EMBL/GenBank/DDBJ databases">
        <title>WGS assembly of Ceratodon purpureus strain R40.</title>
        <authorList>
            <person name="Carey S.B."/>
            <person name="Jenkins J."/>
            <person name="Shu S."/>
            <person name="Lovell J.T."/>
            <person name="Sreedasyam A."/>
            <person name="Maumus F."/>
            <person name="Tiley G.P."/>
            <person name="Fernandez-Pozo N."/>
            <person name="Barry K."/>
            <person name="Chen C."/>
            <person name="Wang M."/>
            <person name="Lipzen A."/>
            <person name="Daum C."/>
            <person name="Saski C.A."/>
            <person name="Payton A.C."/>
            <person name="Mcbreen J.C."/>
            <person name="Conrad R.E."/>
            <person name="Kollar L.M."/>
            <person name="Olsson S."/>
            <person name="Huttunen S."/>
            <person name="Landis J.B."/>
            <person name="Wickett N.J."/>
            <person name="Johnson M.G."/>
            <person name="Rensing S.A."/>
            <person name="Grimwood J."/>
            <person name="Schmutz J."/>
            <person name="Mcdaniel S.F."/>
        </authorList>
    </citation>
    <scope>NUCLEOTIDE SEQUENCE</scope>
    <source>
        <strain evidence="1">R40</strain>
    </source>
</reference>
<dbReference type="EMBL" id="CM026433">
    <property type="protein sequence ID" value="KAG0555172.1"/>
    <property type="molecule type" value="Genomic_DNA"/>
</dbReference>
<evidence type="ECO:0000313" key="1">
    <source>
        <dbReference type="EMBL" id="KAG0555172.1"/>
    </source>
</evidence>
<sequence>MIAINIWRVLPVTHFLYVWSCTAGLMESYEGVSTLRAFGHLQPLSAMYLTLATV</sequence>
<proteinExistence type="predicted"/>
<comment type="caution">
    <text evidence="1">The sequence shown here is derived from an EMBL/GenBank/DDBJ whole genome shotgun (WGS) entry which is preliminary data.</text>
</comment>
<protein>
    <submittedName>
        <fullName evidence="1">Uncharacterized protein</fullName>
    </submittedName>
</protein>
<evidence type="ECO:0000313" key="2">
    <source>
        <dbReference type="Proteomes" id="UP000822688"/>
    </source>
</evidence>
<organism evidence="1 2">
    <name type="scientific">Ceratodon purpureus</name>
    <name type="common">Fire moss</name>
    <name type="synonym">Dicranum purpureum</name>
    <dbReference type="NCBI Taxonomy" id="3225"/>
    <lineage>
        <taxon>Eukaryota</taxon>
        <taxon>Viridiplantae</taxon>
        <taxon>Streptophyta</taxon>
        <taxon>Embryophyta</taxon>
        <taxon>Bryophyta</taxon>
        <taxon>Bryophytina</taxon>
        <taxon>Bryopsida</taxon>
        <taxon>Dicranidae</taxon>
        <taxon>Pseudoditrichales</taxon>
        <taxon>Ditrichaceae</taxon>
        <taxon>Ceratodon</taxon>
    </lineage>
</organism>
<accession>A0A8T0GD80</accession>
<dbReference type="Proteomes" id="UP000822688">
    <property type="component" value="Chromosome 12"/>
</dbReference>
<name>A0A8T0GD80_CERPU</name>